<dbReference type="OrthoDB" id="72957at2157"/>
<dbReference type="STRING" id="348780.NP_4938A"/>
<keyword evidence="6 8" id="KW-0804">Transcription</keyword>
<dbReference type="Proteomes" id="UP000002698">
    <property type="component" value="Chromosome"/>
</dbReference>
<dbReference type="HOGENOM" id="CLU_093932_3_2_2"/>
<keyword evidence="15" id="KW-1185">Reference proteome</keyword>
<feature type="binding site" evidence="9">
    <location>
        <position position="68"/>
    </location>
    <ligand>
        <name>Zn(2+)</name>
        <dbReference type="ChEBI" id="CHEBI:29105"/>
        <label>2</label>
    </ligand>
</feature>
<evidence type="ECO:0000256" key="9">
    <source>
        <dbReference type="PIRSR" id="PIRSR005586-1"/>
    </source>
</evidence>
<dbReference type="EMBL" id="CR936257">
    <property type="protein sequence ID" value="CAI50560.1"/>
    <property type="molecule type" value="Genomic_DNA"/>
</dbReference>
<feature type="binding site" evidence="9">
    <location>
        <position position="96"/>
    </location>
    <ligand>
        <name>Zn(2+)</name>
        <dbReference type="ChEBI" id="CHEBI:29105"/>
        <label>2</label>
    </ligand>
</feature>
<evidence type="ECO:0000256" key="1">
    <source>
        <dbReference type="ARBA" id="ARBA00018272"/>
    </source>
</evidence>
<dbReference type="SMART" id="SM00440">
    <property type="entry name" value="ZnF_C2C2"/>
    <property type="match status" value="1"/>
</dbReference>
<evidence type="ECO:0000256" key="7">
    <source>
        <dbReference type="ARBA" id="ARBA00032962"/>
    </source>
</evidence>
<gene>
    <name evidence="14" type="primary">tfs2</name>
    <name evidence="14" type="synonym">rpoM2</name>
    <name evidence="14" type="ordered locus">NP_4938A</name>
</gene>
<evidence type="ECO:0000256" key="6">
    <source>
        <dbReference type="ARBA" id="ARBA00023163"/>
    </source>
</evidence>
<protein>
    <recommendedName>
        <fullName evidence="1">Transcription factor S</fullName>
    </recommendedName>
    <alternativeName>
        <fullName evidence="7">Transcription elongation factor IIS/RNA polymerase subunit homolog</fullName>
    </alternativeName>
</protein>
<dbReference type="GO" id="GO:0006355">
    <property type="term" value="P:regulation of DNA-templated transcription"/>
    <property type="evidence" value="ECO:0007669"/>
    <property type="project" value="InterPro"/>
</dbReference>
<dbReference type="CDD" id="cd10511">
    <property type="entry name" value="Zn-ribbon_TFS"/>
    <property type="match status" value="1"/>
</dbReference>
<evidence type="ECO:0000256" key="10">
    <source>
        <dbReference type="PIRSR" id="PIRSR005586-2"/>
    </source>
</evidence>
<keyword evidence="14" id="KW-0648">Protein biosynthesis</keyword>
<dbReference type="EnsemblBacteria" id="CAI50560">
    <property type="protein sequence ID" value="CAI50560"/>
    <property type="gene ID" value="NP_4938A"/>
</dbReference>
<dbReference type="NCBIfam" id="TIGR01384">
    <property type="entry name" value="TFS_arch"/>
    <property type="match status" value="1"/>
</dbReference>
<evidence type="ECO:0000259" key="13">
    <source>
        <dbReference type="PROSITE" id="PS51133"/>
    </source>
</evidence>
<accession>A0A1U7EZ63</accession>
<feature type="binding site" evidence="9">
    <location>
        <position position="7"/>
    </location>
    <ligand>
        <name>Zn(2+)</name>
        <dbReference type="ChEBI" id="CHEBI:29105"/>
        <label>1</label>
    </ligand>
</feature>
<reference evidence="14 15" key="1">
    <citation type="journal article" date="2005" name="Genome Res.">
        <title>Living with two extremes: conclusions from the genome sequence of Natronomonas pharaonis.</title>
        <authorList>
            <person name="Falb M."/>
            <person name="Pfeiffer F."/>
            <person name="Palm P."/>
            <person name="Rodewald K."/>
            <person name="Hickmann V."/>
            <person name="Tittor J."/>
            <person name="Oesterhelt D."/>
        </authorList>
    </citation>
    <scope>NUCLEOTIDE SEQUENCE [LARGE SCALE GENOMIC DNA]</scope>
    <source>
        <strain evidence="15">ATCC 35678 / DSM 2160 / CIP 103997 / JCM 8858 / NBRC 14720 / NCIMB 2260 / Gabara</strain>
    </source>
</reference>
<comment type="similarity">
    <text evidence="8 11">Belongs to the archaeal rpoM/eukaryotic RPA12/RPB9/RPC11 RNA polymerase family.</text>
</comment>
<evidence type="ECO:0000256" key="3">
    <source>
        <dbReference type="ARBA" id="ARBA00022771"/>
    </source>
</evidence>
<proteinExistence type="inferred from homology"/>
<sequence length="107" mass="11675">MQFCDDCGSMMHAQGEAMVCSSCGATTEKDEAKAAEFVSTDAQTDDDVIESSPDADFEGKPTADDIICDECGHGEAWYTIKQTGAADEPPTRFFKCKECGHRWRGYS</sequence>
<keyword evidence="3 10" id="KW-0863">Zinc-finger</keyword>
<dbReference type="InterPro" id="IPR001529">
    <property type="entry name" value="Zn_ribbon_RPB9"/>
</dbReference>
<name>A0A1U7EZ63_NATPD</name>
<dbReference type="PROSITE" id="PS01030">
    <property type="entry name" value="RNA_POL_M_15KD"/>
    <property type="match status" value="1"/>
</dbReference>
<dbReference type="KEGG" id="nph:NP_4938A"/>
<dbReference type="RefSeq" id="WP_011324172.1">
    <property type="nucleotide sequence ID" value="NC_007426.1"/>
</dbReference>
<feature type="binding site" evidence="9">
    <location>
        <position position="20"/>
    </location>
    <ligand>
        <name>Zn(2+)</name>
        <dbReference type="ChEBI" id="CHEBI:29105"/>
        <label>1</label>
    </ligand>
</feature>
<dbReference type="Pfam" id="PF01096">
    <property type="entry name" value="Zn_ribbon_TFIIS"/>
    <property type="match status" value="1"/>
</dbReference>
<dbReference type="GeneID" id="3703162"/>
<feature type="compositionally biased region" description="Acidic residues" evidence="12">
    <location>
        <begin position="43"/>
        <end position="56"/>
    </location>
</feature>
<dbReference type="PIRSF" id="PIRSF005586">
    <property type="entry name" value="RNApol_RpoM"/>
    <property type="match status" value="1"/>
</dbReference>
<evidence type="ECO:0000256" key="2">
    <source>
        <dbReference type="ARBA" id="ARBA00022723"/>
    </source>
</evidence>
<dbReference type="GO" id="GO:0003899">
    <property type="term" value="F:DNA-directed RNA polymerase activity"/>
    <property type="evidence" value="ECO:0007669"/>
    <property type="project" value="InterPro"/>
</dbReference>
<keyword evidence="4 9" id="KW-0862">Zinc</keyword>
<organism evidence="14 15">
    <name type="scientific">Natronomonas pharaonis (strain ATCC 35678 / DSM 2160 / CIP 103997 / JCM 8858 / NBRC 14720 / NCIMB 2260 / Gabara)</name>
    <name type="common">Halobacterium pharaonis</name>
    <dbReference type="NCBI Taxonomy" id="348780"/>
    <lineage>
        <taxon>Archaea</taxon>
        <taxon>Methanobacteriati</taxon>
        <taxon>Methanobacteriota</taxon>
        <taxon>Stenosarchaea group</taxon>
        <taxon>Halobacteria</taxon>
        <taxon>Halobacteriales</taxon>
        <taxon>Natronomonadaceae</taxon>
        <taxon>Natronomonas</taxon>
    </lineage>
</organism>
<dbReference type="Pfam" id="PF02150">
    <property type="entry name" value="Zn_ribbon_RPB9"/>
    <property type="match status" value="1"/>
</dbReference>
<evidence type="ECO:0000256" key="12">
    <source>
        <dbReference type="SAM" id="MobiDB-lite"/>
    </source>
</evidence>
<feature type="binding site" evidence="9">
    <location>
        <position position="4"/>
    </location>
    <ligand>
        <name>Zn(2+)</name>
        <dbReference type="ChEBI" id="CHEBI:29105"/>
        <label>1</label>
    </ligand>
</feature>
<dbReference type="GO" id="GO:0006351">
    <property type="term" value="P:DNA-templated transcription"/>
    <property type="evidence" value="ECO:0007669"/>
    <property type="project" value="InterPro"/>
</dbReference>
<dbReference type="Gene3D" id="2.20.25.10">
    <property type="match status" value="1"/>
</dbReference>
<dbReference type="PANTHER" id="PTHR11239">
    <property type="entry name" value="DNA-DIRECTED RNA POLYMERASE"/>
    <property type="match status" value="1"/>
</dbReference>
<evidence type="ECO:0000313" key="14">
    <source>
        <dbReference type="EMBL" id="CAI50560.1"/>
    </source>
</evidence>
<keyword evidence="2 9" id="KW-0479">Metal-binding</keyword>
<dbReference type="InterPro" id="IPR006288">
    <property type="entry name" value="TFS"/>
</dbReference>
<dbReference type="SUPFAM" id="SSF57783">
    <property type="entry name" value="Zinc beta-ribbon"/>
    <property type="match status" value="1"/>
</dbReference>
<dbReference type="eggNOG" id="arCOG00579">
    <property type="taxonomic scope" value="Archaea"/>
</dbReference>
<keyword evidence="14" id="KW-0251">Elongation factor</keyword>
<dbReference type="SMART" id="SM00661">
    <property type="entry name" value="RPOL9"/>
    <property type="match status" value="1"/>
</dbReference>
<keyword evidence="5" id="KW-0805">Transcription regulation</keyword>
<dbReference type="AlphaFoldDB" id="A0A1U7EZ63"/>
<dbReference type="GO" id="GO:0008270">
    <property type="term" value="F:zinc ion binding"/>
    <property type="evidence" value="ECO:0007669"/>
    <property type="project" value="UniProtKB-KW"/>
</dbReference>
<feature type="binding site" evidence="9">
    <location>
        <position position="23"/>
    </location>
    <ligand>
        <name>Zn(2+)</name>
        <dbReference type="ChEBI" id="CHEBI:29105"/>
        <label>1</label>
    </ligand>
</feature>
<evidence type="ECO:0000256" key="11">
    <source>
        <dbReference type="RuleBase" id="RU003474"/>
    </source>
</evidence>
<dbReference type="InterPro" id="IPR001222">
    <property type="entry name" value="Znf_TFIIS"/>
</dbReference>
<feature type="domain" description="TFIIS-type" evidence="13">
    <location>
        <begin position="64"/>
        <end position="104"/>
    </location>
</feature>
<dbReference type="GO" id="GO:0003676">
    <property type="term" value="F:nucleic acid binding"/>
    <property type="evidence" value="ECO:0007669"/>
    <property type="project" value="InterPro"/>
</dbReference>
<feature type="zinc finger region" description="C4-type" evidence="10">
    <location>
        <begin position="4"/>
        <end position="23"/>
    </location>
</feature>
<dbReference type="InterPro" id="IPR012164">
    <property type="entry name" value="Rpa12/Rpb9/Rpc10/TFS"/>
</dbReference>
<evidence type="ECO:0000256" key="8">
    <source>
        <dbReference type="PIRNR" id="PIRNR005586"/>
    </source>
</evidence>
<evidence type="ECO:0000313" key="15">
    <source>
        <dbReference type="Proteomes" id="UP000002698"/>
    </source>
</evidence>
<feature type="region of interest" description="Disordered" evidence="12">
    <location>
        <begin position="38"/>
        <end position="60"/>
    </location>
</feature>
<dbReference type="PROSITE" id="PS51133">
    <property type="entry name" value="ZF_TFIIS_2"/>
    <property type="match status" value="1"/>
</dbReference>
<feature type="binding site" evidence="9">
    <location>
        <position position="71"/>
    </location>
    <ligand>
        <name>Zn(2+)</name>
        <dbReference type="ChEBI" id="CHEBI:29105"/>
        <label>2</label>
    </ligand>
</feature>
<dbReference type="GO" id="GO:0003746">
    <property type="term" value="F:translation elongation factor activity"/>
    <property type="evidence" value="ECO:0007669"/>
    <property type="project" value="UniProtKB-KW"/>
</dbReference>
<evidence type="ECO:0000256" key="5">
    <source>
        <dbReference type="ARBA" id="ARBA00023015"/>
    </source>
</evidence>
<dbReference type="PANTHER" id="PTHR11239:SF12">
    <property type="entry name" value="DNA-DIRECTED RNA POLYMERASE III SUBUNIT RPC10"/>
    <property type="match status" value="1"/>
</dbReference>
<feature type="binding site" evidence="9">
    <location>
        <position position="99"/>
    </location>
    <ligand>
        <name>Zn(2+)</name>
        <dbReference type="ChEBI" id="CHEBI:29105"/>
        <label>2</label>
    </ligand>
</feature>
<evidence type="ECO:0000256" key="4">
    <source>
        <dbReference type="ARBA" id="ARBA00022833"/>
    </source>
</evidence>
<dbReference type="InterPro" id="IPR019761">
    <property type="entry name" value="DNA-dir_RNA_pol-M_15_CS"/>
</dbReference>